<reference evidence="3" key="1">
    <citation type="submission" date="2025-08" db="UniProtKB">
        <authorList>
            <consortium name="RefSeq"/>
        </authorList>
    </citation>
    <scope>IDENTIFICATION</scope>
    <source>
        <tissue evidence="3">Leaf</tissue>
    </source>
</reference>
<proteinExistence type="predicted"/>
<name>A0ABM3HV56_9MYRT</name>
<feature type="domain" description="DUF7895" evidence="1">
    <location>
        <begin position="110"/>
        <end position="183"/>
    </location>
</feature>
<accession>A0ABM3HV56</accession>
<dbReference type="PANTHER" id="PTHR37230:SF1">
    <property type="entry name" value="OS06G0731300 PROTEIN"/>
    <property type="match status" value="1"/>
</dbReference>
<dbReference type="InterPro" id="IPR057217">
    <property type="entry name" value="DUF7895"/>
</dbReference>
<evidence type="ECO:0000259" key="1">
    <source>
        <dbReference type="Pfam" id="PF25433"/>
    </source>
</evidence>
<dbReference type="PANTHER" id="PTHR37230">
    <property type="entry name" value="OS06G0731300 PROTEIN"/>
    <property type="match status" value="1"/>
</dbReference>
<sequence>MRWSRSTHERWLLVSCISVECPNCPQGSSLEIELLRMGKGSCFNGFEDVATLMSWIDGAHFQDIQRRNRPISSALPETAISIAVAATAVGAAATLLIKRTKASEETEIPMKTCEDCGGSGICSECKGEGFVLKRLSEQSAEKARLTAKNMATRYTAALPKKWSYCTKCSSSRSCIICGGRGKLSL</sequence>
<dbReference type="Pfam" id="PF25433">
    <property type="entry name" value="DUF7895"/>
    <property type="match status" value="1"/>
</dbReference>
<evidence type="ECO:0000313" key="2">
    <source>
        <dbReference type="Proteomes" id="UP000827889"/>
    </source>
</evidence>
<protein>
    <submittedName>
        <fullName evidence="3">Uncharacterized protein LOC115738313 isoform X1</fullName>
    </submittedName>
</protein>
<dbReference type="RefSeq" id="XP_048140483.1">
    <property type="nucleotide sequence ID" value="XM_048284526.1"/>
</dbReference>
<gene>
    <name evidence="3" type="primary">LOC115738313</name>
</gene>
<organism evidence="2 3">
    <name type="scientific">Rhodamnia argentea</name>
    <dbReference type="NCBI Taxonomy" id="178133"/>
    <lineage>
        <taxon>Eukaryota</taxon>
        <taxon>Viridiplantae</taxon>
        <taxon>Streptophyta</taxon>
        <taxon>Embryophyta</taxon>
        <taxon>Tracheophyta</taxon>
        <taxon>Spermatophyta</taxon>
        <taxon>Magnoliopsida</taxon>
        <taxon>eudicotyledons</taxon>
        <taxon>Gunneridae</taxon>
        <taxon>Pentapetalae</taxon>
        <taxon>rosids</taxon>
        <taxon>malvids</taxon>
        <taxon>Myrtales</taxon>
        <taxon>Myrtaceae</taxon>
        <taxon>Myrtoideae</taxon>
        <taxon>Myrteae</taxon>
        <taxon>Australasian group</taxon>
        <taxon>Rhodamnia</taxon>
    </lineage>
</organism>
<dbReference type="GeneID" id="115738313"/>
<dbReference type="Proteomes" id="UP000827889">
    <property type="component" value="Chromosome 8"/>
</dbReference>
<keyword evidence="2" id="KW-1185">Reference proteome</keyword>
<evidence type="ECO:0000313" key="3">
    <source>
        <dbReference type="RefSeq" id="XP_048140483.1"/>
    </source>
</evidence>